<dbReference type="PANTHER" id="PTHR44757">
    <property type="entry name" value="DIGUANYLATE CYCLASE DGCP"/>
    <property type="match status" value="1"/>
</dbReference>
<evidence type="ECO:0000313" key="11">
    <source>
        <dbReference type="Proteomes" id="UP000189462"/>
    </source>
</evidence>
<dbReference type="InterPro" id="IPR035919">
    <property type="entry name" value="EAL_sf"/>
</dbReference>
<dbReference type="Pfam" id="PF00990">
    <property type="entry name" value="GGDEF"/>
    <property type="match status" value="1"/>
</dbReference>
<dbReference type="PROSITE" id="PS50887">
    <property type="entry name" value="GGDEF"/>
    <property type="match status" value="1"/>
</dbReference>
<dbReference type="OrthoDB" id="8553030at2"/>
<dbReference type="SUPFAM" id="SSF55073">
    <property type="entry name" value="Nucleotide cyclase"/>
    <property type="match status" value="1"/>
</dbReference>
<dbReference type="AlphaFoldDB" id="A0A1V3NKI3"/>
<dbReference type="GO" id="GO:0016020">
    <property type="term" value="C:membrane"/>
    <property type="evidence" value="ECO:0007669"/>
    <property type="project" value="InterPro"/>
</dbReference>
<dbReference type="InterPro" id="IPR000700">
    <property type="entry name" value="PAS-assoc_C"/>
</dbReference>
<dbReference type="SMART" id="SM00052">
    <property type="entry name" value="EAL"/>
    <property type="match status" value="1"/>
</dbReference>
<dbReference type="Pfam" id="PF00672">
    <property type="entry name" value="HAMP"/>
    <property type="match status" value="1"/>
</dbReference>
<dbReference type="SMART" id="SM00091">
    <property type="entry name" value="PAS"/>
    <property type="match status" value="2"/>
</dbReference>
<dbReference type="CDD" id="cd01949">
    <property type="entry name" value="GGDEF"/>
    <property type="match status" value="1"/>
</dbReference>
<dbReference type="GO" id="GO:0006355">
    <property type="term" value="P:regulation of DNA-templated transcription"/>
    <property type="evidence" value="ECO:0007669"/>
    <property type="project" value="InterPro"/>
</dbReference>
<dbReference type="SMART" id="SM00267">
    <property type="entry name" value="GGDEF"/>
    <property type="match status" value="1"/>
</dbReference>
<feature type="transmembrane region" description="Helical" evidence="4">
    <location>
        <begin position="153"/>
        <end position="172"/>
    </location>
</feature>
<dbReference type="InterPro" id="IPR001610">
    <property type="entry name" value="PAC"/>
</dbReference>
<dbReference type="FunFam" id="3.20.20.450:FF:000001">
    <property type="entry name" value="Cyclic di-GMP phosphodiesterase yahA"/>
    <property type="match status" value="1"/>
</dbReference>
<sequence length="936" mass="104482">MQRFTVRLLAGVTAILVIMVGAMLWSGARFIESQGEQLLHQEIEARGVLVSSALVQGLVYSDPAAVQEVLALLGNDPHLVYASVEDVRGRTVAVYGELWDVSRGPDAVLPDGYVAGTRDITAAGQQLGSLYMVFSTREIQAQIREMVWRMGRIGIAALVLALVAVALLTVVLTRGLRRLRTGVAALERGDLDHRIPAVSGDETAMLAETYNRLAELLGRTRRRLEGEQEALARETQNLRALLGGVDAILWEMDPASREFVYVAGDADRLLGQPMTFLRDRARRRQHVADEDRPALGRTWRYVLETCETRSVDYRFNHPEKGWIWLRDVLSADPVDRVVRHVRGLTLDISREKAREQAMQASETRYREVLDNIKEVVFRTDVDGRLSFVNPAWEDLTDHTAEDSLGRNLLEFVHPLDRTQAEALCAALGAGERDTCRQEMRYIRKNGDVRWVEVYARLGRTPEGTPSGMFGTIMDITERKLAEERVERLAFYDPLTGLPNRLMLNRCLVQAQALSDRNRAHGALLFIDLDHFKDINDTLGHQAGDMLLVDAGQRILGCVRESDTVARLGGDEFVVLLEGLSADAVAAGGEVRVVADKLIAALGQPFQLMDMERHCTPSIGATLFKGRLRSADELLKQVDLAMYRAKAEGRNRVCFFDRAIEETAGARVQLETDLRMAVQEMDRLELYYQPQVNLAGVLTGVEALLRWHHPRRGWVSPEEFVPVAERSGLIHQVGEWVLEQACARMAAWSKVPGMNELTMSVNLCALQLLDEGLEPMVLRALCRHGVDPGRLRLELTESVFLGHSEEILRTMKTLGAHGLTFALDDFGTGYSSLSYLKRLPLTELKIDRSFVDGLPGDPHDAAIVETIVTLARSLGLGLIAEGVEKEAQMEYLRMLGCDRYQGYLFGHPETAEALEQRWRREPDDESNGDRNTGGGRA</sequence>
<gene>
    <name evidence="10" type="ORF">B1C78_06590</name>
</gene>
<dbReference type="SMART" id="SM00086">
    <property type="entry name" value="PAC"/>
    <property type="match status" value="2"/>
</dbReference>
<dbReference type="Gene3D" id="3.30.450.20">
    <property type="entry name" value="PAS domain"/>
    <property type="match status" value="2"/>
</dbReference>
<dbReference type="InterPro" id="IPR000014">
    <property type="entry name" value="PAS"/>
</dbReference>
<feature type="region of interest" description="Disordered" evidence="3">
    <location>
        <begin position="915"/>
        <end position="936"/>
    </location>
</feature>
<name>A0A1V3NKI3_9GAMM</name>
<evidence type="ECO:0000259" key="8">
    <source>
        <dbReference type="PROSITE" id="PS50885"/>
    </source>
</evidence>
<dbReference type="SUPFAM" id="SSF141868">
    <property type="entry name" value="EAL domain-like"/>
    <property type="match status" value="1"/>
</dbReference>
<dbReference type="Pfam" id="PF00989">
    <property type="entry name" value="PAS"/>
    <property type="match status" value="1"/>
</dbReference>
<evidence type="ECO:0000259" key="9">
    <source>
        <dbReference type="PROSITE" id="PS50887"/>
    </source>
</evidence>
<dbReference type="CDD" id="cd06225">
    <property type="entry name" value="HAMP"/>
    <property type="match status" value="1"/>
</dbReference>
<keyword evidence="11" id="KW-1185">Reference proteome</keyword>
<dbReference type="InterPro" id="IPR043128">
    <property type="entry name" value="Rev_trsase/Diguanyl_cyclase"/>
</dbReference>
<dbReference type="PROSITE" id="PS50112">
    <property type="entry name" value="PAS"/>
    <property type="match status" value="1"/>
</dbReference>
<feature type="domain" description="PAC" evidence="6">
    <location>
        <begin position="435"/>
        <end position="487"/>
    </location>
</feature>
<dbReference type="PANTHER" id="PTHR44757:SF2">
    <property type="entry name" value="BIOFILM ARCHITECTURE MAINTENANCE PROTEIN MBAA"/>
    <property type="match status" value="1"/>
</dbReference>
<evidence type="ECO:0000259" key="7">
    <source>
        <dbReference type="PROSITE" id="PS50883"/>
    </source>
</evidence>
<evidence type="ECO:0000259" key="6">
    <source>
        <dbReference type="PROSITE" id="PS50113"/>
    </source>
</evidence>
<dbReference type="EMBL" id="MVBK01000037">
    <property type="protein sequence ID" value="OOG25575.1"/>
    <property type="molecule type" value="Genomic_DNA"/>
</dbReference>
<evidence type="ECO:0000256" key="3">
    <source>
        <dbReference type="SAM" id="MobiDB-lite"/>
    </source>
</evidence>
<dbReference type="InterPro" id="IPR003660">
    <property type="entry name" value="HAMP_dom"/>
</dbReference>
<dbReference type="CDD" id="cd00130">
    <property type="entry name" value="PAS"/>
    <property type="match status" value="1"/>
</dbReference>
<keyword evidence="4" id="KW-0812">Transmembrane</keyword>
<keyword evidence="4" id="KW-0472">Membrane</keyword>
<feature type="domain" description="HAMP" evidence="8">
    <location>
        <begin position="170"/>
        <end position="222"/>
    </location>
</feature>
<organism evidence="10 11">
    <name type="scientific">Thioalkalivibrio denitrificans</name>
    <dbReference type="NCBI Taxonomy" id="108003"/>
    <lineage>
        <taxon>Bacteria</taxon>
        <taxon>Pseudomonadati</taxon>
        <taxon>Pseudomonadota</taxon>
        <taxon>Gammaproteobacteria</taxon>
        <taxon>Chromatiales</taxon>
        <taxon>Ectothiorhodospiraceae</taxon>
        <taxon>Thioalkalivibrio</taxon>
    </lineage>
</organism>
<feature type="domain" description="GGDEF" evidence="9">
    <location>
        <begin position="519"/>
        <end position="657"/>
    </location>
</feature>
<dbReference type="Gene3D" id="6.10.340.10">
    <property type="match status" value="1"/>
</dbReference>
<dbReference type="Gene3D" id="3.30.70.270">
    <property type="match status" value="1"/>
</dbReference>
<feature type="domain" description="EAL" evidence="7">
    <location>
        <begin position="666"/>
        <end position="921"/>
    </location>
</feature>
<dbReference type="GO" id="GO:0071111">
    <property type="term" value="F:cyclic-guanylate-specific phosphodiesterase activity"/>
    <property type="evidence" value="ECO:0007669"/>
    <property type="project" value="UniProtKB-EC"/>
</dbReference>
<dbReference type="InterPro" id="IPR001633">
    <property type="entry name" value="EAL_dom"/>
</dbReference>
<keyword evidence="2" id="KW-0973">c-di-GMP</keyword>
<dbReference type="SUPFAM" id="SSF55785">
    <property type="entry name" value="PYP-like sensor domain (PAS domain)"/>
    <property type="match status" value="2"/>
</dbReference>
<proteinExistence type="predicted"/>
<dbReference type="STRING" id="108003.B1C78_06590"/>
<dbReference type="CDD" id="cd01948">
    <property type="entry name" value="EAL"/>
    <property type="match status" value="1"/>
</dbReference>
<comment type="caution">
    <text evidence="10">The sequence shown here is derived from an EMBL/GenBank/DDBJ whole genome shotgun (WGS) entry which is preliminary data.</text>
</comment>
<evidence type="ECO:0000256" key="2">
    <source>
        <dbReference type="ARBA" id="ARBA00022636"/>
    </source>
</evidence>
<dbReference type="NCBIfam" id="TIGR00229">
    <property type="entry name" value="sensory_box"/>
    <property type="match status" value="1"/>
</dbReference>
<dbReference type="InterPro" id="IPR000160">
    <property type="entry name" value="GGDEF_dom"/>
</dbReference>
<feature type="transmembrane region" description="Helical" evidence="4">
    <location>
        <begin position="6"/>
        <end position="25"/>
    </location>
</feature>
<dbReference type="InterPro" id="IPR052155">
    <property type="entry name" value="Biofilm_reg_signaling"/>
</dbReference>
<dbReference type="Proteomes" id="UP000189462">
    <property type="component" value="Unassembled WGS sequence"/>
</dbReference>
<feature type="domain" description="PAS" evidence="5">
    <location>
        <begin position="361"/>
        <end position="417"/>
    </location>
</feature>
<keyword evidence="4" id="KW-1133">Transmembrane helix</keyword>
<evidence type="ECO:0000256" key="4">
    <source>
        <dbReference type="SAM" id="Phobius"/>
    </source>
</evidence>
<evidence type="ECO:0000313" key="10">
    <source>
        <dbReference type="EMBL" id="OOG25575.1"/>
    </source>
</evidence>
<dbReference type="PROSITE" id="PS50885">
    <property type="entry name" value="HAMP"/>
    <property type="match status" value="1"/>
</dbReference>
<dbReference type="Pfam" id="PF00563">
    <property type="entry name" value="EAL"/>
    <property type="match status" value="1"/>
</dbReference>
<dbReference type="SMART" id="SM00304">
    <property type="entry name" value="HAMP"/>
    <property type="match status" value="1"/>
</dbReference>
<dbReference type="Gene3D" id="3.20.20.450">
    <property type="entry name" value="EAL domain"/>
    <property type="match status" value="1"/>
</dbReference>
<dbReference type="InterPro" id="IPR035965">
    <property type="entry name" value="PAS-like_dom_sf"/>
</dbReference>
<dbReference type="InterPro" id="IPR029787">
    <property type="entry name" value="Nucleotide_cyclase"/>
</dbReference>
<dbReference type="GO" id="GO:0007165">
    <property type="term" value="P:signal transduction"/>
    <property type="evidence" value="ECO:0007669"/>
    <property type="project" value="InterPro"/>
</dbReference>
<evidence type="ECO:0000256" key="1">
    <source>
        <dbReference type="ARBA" id="ARBA00012282"/>
    </source>
</evidence>
<dbReference type="EC" id="3.1.4.52" evidence="1"/>
<evidence type="ECO:0000259" key="5">
    <source>
        <dbReference type="PROSITE" id="PS50112"/>
    </source>
</evidence>
<dbReference type="NCBIfam" id="TIGR00254">
    <property type="entry name" value="GGDEF"/>
    <property type="match status" value="1"/>
</dbReference>
<reference evidence="10 11" key="1">
    <citation type="submission" date="2017-02" db="EMBL/GenBank/DDBJ databases">
        <title>Genomic diversity within the haloalkaliphilic genus Thioalkalivibrio.</title>
        <authorList>
            <person name="Ahn A.-C."/>
            <person name="Meier-Kolthoff J."/>
            <person name="Overmars L."/>
            <person name="Richter M."/>
            <person name="Woyke T."/>
            <person name="Sorokin D.Y."/>
            <person name="Muyzer G."/>
        </authorList>
    </citation>
    <scope>NUCLEOTIDE SEQUENCE [LARGE SCALE GENOMIC DNA]</scope>
    <source>
        <strain evidence="10 11">ALJD</strain>
    </source>
</reference>
<dbReference type="PROSITE" id="PS50883">
    <property type="entry name" value="EAL"/>
    <property type="match status" value="1"/>
</dbReference>
<dbReference type="RefSeq" id="WP_077278355.1">
    <property type="nucleotide sequence ID" value="NZ_MVBK01000037.1"/>
</dbReference>
<protein>
    <recommendedName>
        <fullName evidence="1">cyclic-guanylate-specific phosphodiesterase</fullName>
        <ecNumber evidence="1">3.1.4.52</ecNumber>
    </recommendedName>
</protein>
<accession>A0A1V3NKI3</accession>
<dbReference type="PROSITE" id="PS50113">
    <property type="entry name" value="PAC"/>
    <property type="match status" value="1"/>
</dbReference>
<dbReference type="InterPro" id="IPR013767">
    <property type="entry name" value="PAS_fold"/>
</dbReference>